<accession>A0A4Q7M0N1</accession>
<name>A0A4Q7M0N1_9MICO</name>
<dbReference type="Gene3D" id="3.40.50.360">
    <property type="match status" value="1"/>
</dbReference>
<dbReference type="EMBL" id="SGWX01000001">
    <property type="protein sequence ID" value="RZS60741.1"/>
    <property type="molecule type" value="Genomic_DNA"/>
</dbReference>
<gene>
    <name evidence="2" type="ORF">EV386_1019</name>
</gene>
<comment type="caution">
    <text evidence="2">The sequence shown here is derived from an EMBL/GenBank/DDBJ whole genome shotgun (WGS) entry which is preliminary data.</text>
</comment>
<dbReference type="Pfam" id="PF12724">
    <property type="entry name" value="Flavodoxin_5"/>
    <property type="match status" value="1"/>
</dbReference>
<protein>
    <submittedName>
        <fullName evidence="2">Flavodoxin-like protein</fullName>
    </submittedName>
</protein>
<sequence>MRAAIVVASMRGTTAEVACRVAEAIADDVPVFDLVDGPPVVSAFDTVVLGTAIYRGQPMASMRRYAASTTDLVGKRIALFVCGMSRDPVTREAELAAAYPGALLDVAVARGFLGGRVQTTSLNALERLAVSGVAQASQDVDAIDDHAIGAFGAIVRASAMWASDATAAALEVTRTLGPQGARLVSEQRSAFDPSALGCSSDVNAASHTAGSLG</sequence>
<proteinExistence type="predicted"/>
<dbReference type="InterPro" id="IPR026816">
    <property type="entry name" value="Flavodoxin_dom"/>
</dbReference>
<keyword evidence="3" id="KW-1185">Reference proteome</keyword>
<dbReference type="OrthoDB" id="129384at2"/>
<dbReference type="InterPro" id="IPR029039">
    <property type="entry name" value="Flavoprotein-like_sf"/>
</dbReference>
<organism evidence="2 3">
    <name type="scientific">Xylanimonas ulmi</name>
    <dbReference type="NCBI Taxonomy" id="228973"/>
    <lineage>
        <taxon>Bacteria</taxon>
        <taxon>Bacillati</taxon>
        <taxon>Actinomycetota</taxon>
        <taxon>Actinomycetes</taxon>
        <taxon>Micrococcales</taxon>
        <taxon>Promicromonosporaceae</taxon>
        <taxon>Xylanimonas</taxon>
    </lineage>
</organism>
<dbReference type="RefSeq" id="WP_130412896.1">
    <property type="nucleotide sequence ID" value="NZ_SGWX01000001.1"/>
</dbReference>
<dbReference type="AlphaFoldDB" id="A0A4Q7M0N1"/>
<evidence type="ECO:0000313" key="2">
    <source>
        <dbReference type="EMBL" id="RZS60741.1"/>
    </source>
</evidence>
<reference evidence="2 3" key="1">
    <citation type="submission" date="2019-02" db="EMBL/GenBank/DDBJ databases">
        <title>Sequencing the genomes of 1000 actinobacteria strains.</title>
        <authorList>
            <person name="Klenk H.-P."/>
        </authorList>
    </citation>
    <scope>NUCLEOTIDE SEQUENCE [LARGE SCALE GENOMIC DNA]</scope>
    <source>
        <strain evidence="2 3">DSM 16932</strain>
    </source>
</reference>
<feature type="domain" description="Flavodoxin" evidence="1">
    <location>
        <begin position="5"/>
        <end position="136"/>
    </location>
</feature>
<evidence type="ECO:0000259" key="1">
    <source>
        <dbReference type="Pfam" id="PF12724"/>
    </source>
</evidence>
<evidence type="ECO:0000313" key="3">
    <source>
        <dbReference type="Proteomes" id="UP000293852"/>
    </source>
</evidence>
<dbReference type="SUPFAM" id="SSF52218">
    <property type="entry name" value="Flavoproteins"/>
    <property type="match status" value="1"/>
</dbReference>
<dbReference type="Proteomes" id="UP000293852">
    <property type="component" value="Unassembled WGS sequence"/>
</dbReference>